<dbReference type="CDD" id="cd00560">
    <property type="entry name" value="PanC"/>
    <property type="match status" value="1"/>
</dbReference>
<evidence type="ECO:0000313" key="9">
    <source>
        <dbReference type="EMBL" id="RKD72826.1"/>
    </source>
</evidence>
<evidence type="ECO:0000256" key="3">
    <source>
        <dbReference type="ARBA" id="ARBA00022598"/>
    </source>
</evidence>
<evidence type="ECO:0000256" key="1">
    <source>
        <dbReference type="ARBA" id="ARBA00004990"/>
    </source>
</evidence>
<comment type="caution">
    <text evidence="9">The sequence shown here is derived from an EMBL/GenBank/DDBJ whole genome shotgun (WGS) entry which is preliminary data.</text>
</comment>
<dbReference type="Gene3D" id="3.30.1300.10">
    <property type="entry name" value="Pantoate-beta-alanine ligase, C-terminal domain"/>
    <property type="match status" value="1"/>
</dbReference>
<keyword evidence="5 8" id="KW-0547">Nucleotide-binding</keyword>
<evidence type="ECO:0000256" key="7">
    <source>
        <dbReference type="ARBA" id="ARBA00048258"/>
    </source>
</evidence>
<dbReference type="InterPro" id="IPR003721">
    <property type="entry name" value="Pantoate_ligase"/>
</dbReference>
<gene>
    <name evidence="8" type="primary">panC</name>
    <name evidence="9" type="ORF">ATL39_2022</name>
</gene>
<comment type="miscellaneous">
    <text evidence="8">The reaction proceeds by a bi uni uni bi ping pong mechanism.</text>
</comment>
<feature type="binding site" evidence="8">
    <location>
        <begin position="30"/>
        <end position="37"/>
    </location>
    <ligand>
        <name>ATP</name>
        <dbReference type="ChEBI" id="CHEBI:30616"/>
    </ligand>
</feature>
<evidence type="ECO:0000256" key="8">
    <source>
        <dbReference type="HAMAP-Rule" id="MF_00158"/>
    </source>
</evidence>
<feature type="binding site" evidence="8">
    <location>
        <position position="61"/>
    </location>
    <ligand>
        <name>beta-alanine</name>
        <dbReference type="ChEBI" id="CHEBI:57966"/>
    </ligand>
</feature>
<feature type="binding site" evidence="8">
    <location>
        <position position="153"/>
    </location>
    <ligand>
        <name>(R)-pantoate</name>
        <dbReference type="ChEBI" id="CHEBI:15980"/>
    </ligand>
</feature>
<dbReference type="PANTHER" id="PTHR21299:SF1">
    <property type="entry name" value="PANTOATE--BETA-ALANINE LIGASE"/>
    <property type="match status" value="1"/>
</dbReference>
<dbReference type="Gene3D" id="3.40.50.620">
    <property type="entry name" value="HUPs"/>
    <property type="match status" value="1"/>
</dbReference>
<dbReference type="AlphaFoldDB" id="A0A419V343"/>
<sequence length="295" mass="32943">MKIIRTVQEMKAEIRKLKKQEGSLGFVPTMGALHEGHTSLFQRSAEENDWTAASIFVNPLQFGPGEDLASYPRSEAEDMEAAEKHGVDLLFLPSVQEMYPRPMTTVIHVKKGAGVLCGKSRPGHFDGVATVVHKLLQIIPADRAYFGRKDIQQTAVLMNMIDDYHLDTKLVICDTVREASGLAKSSRNLYLSSTEKQEAAQIYESLKLAEMLWEKGKQPDEITEVVKQYITEHTSGRIDYVQALPFPSLDPLDTASKMWVIACAVYFNKARLIDNITVKAGTLHKPAGEQEKSHV</sequence>
<evidence type="ECO:0000256" key="4">
    <source>
        <dbReference type="ARBA" id="ARBA00022655"/>
    </source>
</evidence>
<dbReference type="InterPro" id="IPR042176">
    <property type="entry name" value="Pantoate_ligase_C"/>
</dbReference>
<comment type="subunit">
    <text evidence="8">Homodimer.</text>
</comment>
<dbReference type="PANTHER" id="PTHR21299">
    <property type="entry name" value="CYTIDYLATE KINASE/PANTOATE-BETA-ALANINE LIGASE"/>
    <property type="match status" value="1"/>
</dbReference>
<dbReference type="UniPathway" id="UPA00028">
    <property type="reaction ID" value="UER00005"/>
</dbReference>
<evidence type="ECO:0000256" key="5">
    <source>
        <dbReference type="ARBA" id="ARBA00022741"/>
    </source>
</evidence>
<keyword evidence="6 8" id="KW-0067">ATP-binding</keyword>
<name>A0A419V343_9BACL</name>
<comment type="similarity">
    <text evidence="2 8">Belongs to the pantothenate synthetase family.</text>
</comment>
<dbReference type="OrthoDB" id="9773087at2"/>
<evidence type="ECO:0000256" key="2">
    <source>
        <dbReference type="ARBA" id="ARBA00009256"/>
    </source>
</evidence>
<reference evidence="9 10" key="1">
    <citation type="submission" date="2018-09" db="EMBL/GenBank/DDBJ databases">
        <title>Genomic Encyclopedia of Archaeal and Bacterial Type Strains, Phase II (KMG-II): from individual species to whole genera.</title>
        <authorList>
            <person name="Goeker M."/>
        </authorList>
    </citation>
    <scope>NUCLEOTIDE SEQUENCE [LARGE SCALE GENOMIC DNA]</scope>
    <source>
        <strain evidence="9 10">DSM 17008</strain>
    </source>
</reference>
<keyword evidence="10" id="KW-1185">Reference proteome</keyword>
<dbReference type="Pfam" id="PF02569">
    <property type="entry name" value="Pantoate_ligase"/>
    <property type="match status" value="1"/>
</dbReference>
<keyword evidence="8" id="KW-0963">Cytoplasm</keyword>
<feature type="binding site" evidence="8">
    <location>
        <position position="176"/>
    </location>
    <ligand>
        <name>ATP</name>
        <dbReference type="ChEBI" id="CHEBI:30616"/>
    </ligand>
</feature>
<protein>
    <recommendedName>
        <fullName evidence="8">Pantothenate synthetase</fullName>
        <shortName evidence="8">PS</shortName>
        <ecNumber evidence="8">6.3.2.1</ecNumber>
    </recommendedName>
    <alternativeName>
        <fullName evidence="8">Pantoate--beta-alanine ligase</fullName>
    </alternativeName>
    <alternativeName>
        <fullName evidence="8">Pantoate-activating enzyme</fullName>
    </alternativeName>
</protein>
<comment type="subcellular location">
    <subcellularLocation>
        <location evidence="8">Cytoplasm</location>
    </subcellularLocation>
</comment>
<dbReference type="EMBL" id="RAPK01000009">
    <property type="protein sequence ID" value="RKD72826.1"/>
    <property type="molecule type" value="Genomic_DNA"/>
</dbReference>
<feature type="binding site" evidence="8">
    <location>
        <begin position="184"/>
        <end position="187"/>
    </location>
    <ligand>
        <name>ATP</name>
        <dbReference type="ChEBI" id="CHEBI:30616"/>
    </ligand>
</feature>
<accession>A0A419V343</accession>
<dbReference type="SUPFAM" id="SSF52374">
    <property type="entry name" value="Nucleotidylyl transferase"/>
    <property type="match status" value="1"/>
</dbReference>
<dbReference type="GO" id="GO:0004592">
    <property type="term" value="F:pantoate-beta-alanine ligase activity"/>
    <property type="evidence" value="ECO:0007669"/>
    <property type="project" value="UniProtKB-UniRule"/>
</dbReference>
<evidence type="ECO:0000313" key="10">
    <source>
        <dbReference type="Proteomes" id="UP000285120"/>
    </source>
</evidence>
<dbReference type="InterPro" id="IPR014729">
    <property type="entry name" value="Rossmann-like_a/b/a_fold"/>
</dbReference>
<feature type="binding site" evidence="8">
    <location>
        <position position="61"/>
    </location>
    <ligand>
        <name>(R)-pantoate</name>
        <dbReference type="ChEBI" id="CHEBI:15980"/>
    </ligand>
</feature>
<proteinExistence type="inferred from homology"/>
<dbReference type="FunFam" id="3.40.50.620:FF:000013">
    <property type="entry name" value="Pantothenate synthetase"/>
    <property type="match status" value="1"/>
</dbReference>
<organism evidence="9 10">
    <name type="scientific">Sinobaca qinghaiensis</name>
    <dbReference type="NCBI Taxonomy" id="342944"/>
    <lineage>
        <taxon>Bacteria</taxon>
        <taxon>Bacillati</taxon>
        <taxon>Bacillota</taxon>
        <taxon>Bacilli</taxon>
        <taxon>Bacillales</taxon>
        <taxon>Sporolactobacillaceae</taxon>
        <taxon>Sinobaca</taxon>
    </lineage>
</organism>
<feature type="binding site" evidence="8">
    <location>
        <begin position="147"/>
        <end position="150"/>
    </location>
    <ligand>
        <name>ATP</name>
        <dbReference type="ChEBI" id="CHEBI:30616"/>
    </ligand>
</feature>
<evidence type="ECO:0000256" key="6">
    <source>
        <dbReference type="ARBA" id="ARBA00022840"/>
    </source>
</evidence>
<keyword evidence="3 8" id="KW-0436">Ligase</keyword>
<feature type="active site" description="Proton donor" evidence="8">
    <location>
        <position position="37"/>
    </location>
</feature>
<comment type="catalytic activity">
    <reaction evidence="7 8">
        <text>(R)-pantoate + beta-alanine + ATP = (R)-pantothenate + AMP + diphosphate + H(+)</text>
        <dbReference type="Rhea" id="RHEA:10912"/>
        <dbReference type="ChEBI" id="CHEBI:15378"/>
        <dbReference type="ChEBI" id="CHEBI:15980"/>
        <dbReference type="ChEBI" id="CHEBI:29032"/>
        <dbReference type="ChEBI" id="CHEBI:30616"/>
        <dbReference type="ChEBI" id="CHEBI:33019"/>
        <dbReference type="ChEBI" id="CHEBI:57966"/>
        <dbReference type="ChEBI" id="CHEBI:456215"/>
        <dbReference type="EC" id="6.3.2.1"/>
    </reaction>
</comment>
<keyword evidence="4 8" id="KW-0566">Pantothenate biosynthesis</keyword>
<dbReference type="GO" id="GO:0015940">
    <property type="term" value="P:pantothenate biosynthetic process"/>
    <property type="evidence" value="ECO:0007669"/>
    <property type="project" value="UniProtKB-UniRule"/>
</dbReference>
<dbReference type="GO" id="GO:0005829">
    <property type="term" value="C:cytosol"/>
    <property type="evidence" value="ECO:0007669"/>
    <property type="project" value="TreeGrafter"/>
</dbReference>
<dbReference type="RefSeq" id="WP_120193223.1">
    <property type="nucleotide sequence ID" value="NZ_RAPK01000009.1"/>
</dbReference>
<comment type="function">
    <text evidence="8">Catalyzes the condensation of pantoate with beta-alanine in an ATP-dependent reaction via a pantoyl-adenylate intermediate.</text>
</comment>
<dbReference type="GO" id="GO:0005524">
    <property type="term" value="F:ATP binding"/>
    <property type="evidence" value="ECO:0007669"/>
    <property type="project" value="UniProtKB-KW"/>
</dbReference>
<comment type="pathway">
    <text evidence="1 8">Cofactor biosynthesis; (R)-pantothenate biosynthesis; (R)-pantothenate from (R)-pantoate and beta-alanine: step 1/1.</text>
</comment>
<dbReference type="Proteomes" id="UP000285120">
    <property type="component" value="Unassembled WGS sequence"/>
</dbReference>
<dbReference type="HAMAP" id="MF_00158">
    <property type="entry name" value="PanC"/>
    <property type="match status" value="1"/>
</dbReference>
<dbReference type="NCBIfam" id="TIGR00018">
    <property type="entry name" value="panC"/>
    <property type="match status" value="1"/>
</dbReference>
<dbReference type="EC" id="6.3.2.1" evidence="8"/>